<dbReference type="InterPro" id="IPR024524">
    <property type="entry name" value="DUF3800"/>
</dbReference>
<gene>
    <name evidence="1" type="ORF">CD31_00495</name>
</gene>
<dbReference type="RefSeq" id="WP_036074892.1">
    <property type="nucleotide sequence ID" value="NZ_AVCW01000042.1"/>
</dbReference>
<accession>A0ABR4Y5Q3</accession>
<dbReference type="Pfam" id="PF12686">
    <property type="entry name" value="DUF3800"/>
    <property type="match status" value="1"/>
</dbReference>
<name>A0ABR4Y5Q3_9BACI</name>
<dbReference type="Proteomes" id="UP000030487">
    <property type="component" value="Unassembled WGS sequence"/>
</dbReference>
<comment type="caution">
    <text evidence="1">The sequence shown here is derived from an EMBL/GenBank/DDBJ whole genome shotgun (WGS) entry which is preliminary data.</text>
</comment>
<sequence>MQTIYIYLDDSGVFHRNDRYFVYGGYLFLDKKEKDTARRKYRKLSDQIKATIDGCVEVKSFGLAAKHRRALYNVMKPYESLSVCVNTRRINKDIMSEKKSIHRFKDYALKRCIKSKFMDLIRKGKIDPYEDVNLIICIDEQGTATNGYYDLKSSIYEEFIHGVHNFDYSVFHKPILYGNLMIDVSYKTSISDYLIQASDIIANTIWHSHTHSKHQLRNKTNHFYLQLP</sequence>
<protein>
    <recommendedName>
        <fullName evidence="3">DUF3800 domain-containing protein</fullName>
    </recommendedName>
</protein>
<evidence type="ECO:0000313" key="1">
    <source>
        <dbReference type="EMBL" id="KGR89533.1"/>
    </source>
</evidence>
<dbReference type="EMBL" id="JPVR01000040">
    <property type="protein sequence ID" value="KGR89533.1"/>
    <property type="molecule type" value="Genomic_DNA"/>
</dbReference>
<proteinExistence type="predicted"/>
<organism evidence="1 2">
    <name type="scientific">Lysinibacillus boronitolerans JCM 21713 = 10a = NBRC 103108</name>
    <dbReference type="NCBI Taxonomy" id="1294264"/>
    <lineage>
        <taxon>Bacteria</taxon>
        <taxon>Bacillati</taxon>
        <taxon>Bacillota</taxon>
        <taxon>Bacilli</taxon>
        <taxon>Bacillales</taxon>
        <taxon>Bacillaceae</taxon>
        <taxon>Lysinibacillus</taxon>
    </lineage>
</organism>
<keyword evidence="2" id="KW-1185">Reference proteome</keyword>
<reference evidence="1 2" key="1">
    <citation type="submission" date="2014-02" db="EMBL/GenBank/DDBJ databases">
        <title>Draft genome sequence of Lysinibacillus boronitolerans NBRC 103108.</title>
        <authorList>
            <person name="Zhang F."/>
            <person name="Wang G."/>
            <person name="Zhang L."/>
        </authorList>
    </citation>
    <scope>NUCLEOTIDE SEQUENCE [LARGE SCALE GENOMIC DNA]</scope>
    <source>
        <strain evidence="1 2">NBRC 103108</strain>
    </source>
</reference>
<evidence type="ECO:0008006" key="3">
    <source>
        <dbReference type="Google" id="ProtNLM"/>
    </source>
</evidence>
<evidence type="ECO:0000313" key="2">
    <source>
        <dbReference type="Proteomes" id="UP000030487"/>
    </source>
</evidence>